<comment type="caution">
    <text evidence="1">The sequence shown here is derived from an EMBL/GenBank/DDBJ whole genome shotgun (WGS) entry which is preliminary data.</text>
</comment>
<name>A0ABN9V4H0_9DINO</name>
<protein>
    <submittedName>
        <fullName evidence="1">Uncharacterized protein</fullName>
    </submittedName>
</protein>
<evidence type="ECO:0000313" key="2">
    <source>
        <dbReference type="Proteomes" id="UP001189429"/>
    </source>
</evidence>
<organism evidence="1 2">
    <name type="scientific">Prorocentrum cordatum</name>
    <dbReference type="NCBI Taxonomy" id="2364126"/>
    <lineage>
        <taxon>Eukaryota</taxon>
        <taxon>Sar</taxon>
        <taxon>Alveolata</taxon>
        <taxon>Dinophyceae</taxon>
        <taxon>Prorocentrales</taxon>
        <taxon>Prorocentraceae</taxon>
        <taxon>Prorocentrum</taxon>
    </lineage>
</organism>
<accession>A0ABN9V4H0</accession>
<feature type="non-terminal residue" evidence="1">
    <location>
        <position position="63"/>
    </location>
</feature>
<dbReference type="Proteomes" id="UP001189429">
    <property type="component" value="Unassembled WGS sequence"/>
</dbReference>
<evidence type="ECO:0000313" key="1">
    <source>
        <dbReference type="EMBL" id="CAK0867719.1"/>
    </source>
</evidence>
<feature type="non-terminal residue" evidence="1">
    <location>
        <position position="1"/>
    </location>
</feature>
<gene>
    <name evidence="1" type="ORF">PCOR1329_LOCUS54590</name>
</gene>
<keyword evidence="2" id="KW-1185">Reference proteome</keyword>
<dbReference type="EMBL" id="CAUYUJ010016674">
    <property type="protein sequence ID" value="CAK0867719.1"/>
    <property type="molecule type" value="Genomic_DNA"/>
</dbReference>
<sequence length="63" mass="7131">VHRHLPSLTSSHFENSNCEQHVVHRFNHLRDGLEPACHGVSQLCKIKLPSVVSAEIFQKLCSE</sequence>
<reference evidence="1" key="1">
    <citation type="submission" date="2023-10" db="EMBL/GenBank/DDBJ databases">
        <authorList>
            <person name="Chen Y."/>
            <person name="Shah S."/>
            <person name="Dougan E. K."/>
            <person name="Thang M."/>
            <person name="Chan C."/>
        </authorList>
    </citation>
    <scope>NUCLEOTIDE SEQUENCE [LARGE SCALE GENOMIC DNA]</scope>
</reference>
<proteinExistence type="predicted"/>